<name>A0AA88SYU5_CHASR</name>
<dbReference type="Proteomes" id="UP001187415">
    <property type="component" value="Unassembled WGS sequence"/>
</dbReference>
<dbReference type="GO" id="GO:0016020">
    <property type="term" value="C:membrane"/>
    <property type="evidence" value="ECO:0007669"/>
    <property type="project" value="GOC"/>
</dbReference>
<dbReference type="PANTHER" id="PTHR15046">
    <property type="entry name" value="GLYCO_TRANS_2-LIKE DOMAIN-CONTAINING PROTEIN"/>
    <property type="match status" value="1"/>
</dbReference>
<dbReference type="EMBL" id="JAUPFM010000005">
    <property type="protein sequence ID" value="KAK2851382.1"/>
    <property type="molecule type" value="Genomic_DNA"/>
</dbReference>
<evidence type="ECO:0000313" key="1">
    <source>
        <dbReference type="EMBL" id="KAK2851382.1"/>
    </source>
</evidence>
<dbReference type="GO" id="GO:0001574">
    <property type="term" value="P:ganglioside biosynthetic process"/>
    <property type="evidence" value="ECO:0007669"/>
    <property type="project" value="TreeGrafter"/>
</dbReference>
<dbReference type="GO" id="GO:0008376">
    <property type="term" value="F:acetylgalactosaminyltransferase activity"/>
    <property type="evidence" value="ECO:0007669"/>
    <property type="project" value="TreeGrafter"/>
</dbReference>
<gene>
    <name evidence="1" type="ORF">Q5P01_007658</name>
</gene>
<comment type="caution">
    <text evidence="1">The sequence shown here is derived from an EMBL/GenBank/DDBJ whole genome shotgun (WGS) entry which is preliminary data.</text>
</comment>
<protein>
    <submittedName>
        <fullName evidence="1">Uncharacterized protein</fullName>
    </submittedName>
</protein>
<sequence length="92" mass="10498">MGRTDKVQQVGFNPSLARAAHLEFFIDALGSLHIGSCSDVIINHASKIILPWSKTDSQKAYDKFRYSSSSVDNYIHNEIFYFKNRLKCMTSH</sequence>
<reference evidence="1" key="1">
    <citation type="submission" date="2023-07" db="EMBL/GenBank/DDBJ databases">
        <title>Chromosome-level Genome Assembly of Striped Snakehead (Channa striata).</title>
        <authorList>
            <person name="Liu H."/>
        </authorList>
    </citation>
    <scope>NUCLEOTIDE SEQUENCE</scope>
    <source>
        <strain evidence="1">Gz</strain>
        <tissue evidence="1">Muscle</tissue>
    </source>
</reference>
<proteinExistence type="predicted"/>
<evidence type="ECO:0000313" key="2">
    <source>
        <dbReference type="Proteomes" id="UP001187415"/>
    </source>
</evidence>
<accession>A0AA88SYU5</accession>
<dbReference type="PANTHER" id="PTHR15046:SF1">
    <property type="entry name" value="BETA-1,4 N-ACETYLGALACTOSAMINYLTRANSFERASE 1"/>
    <property type="match status" value="1"/>
</dbReference>
<dbReference type="AlphaFoldDB" id="A0AA88SYU5"/>
<keyword evidence="2" id="KW-1185">Reference proteome</keyword>
<organism evidence="1 2">
    <name type="scientific">Channa striata</name>
    <name type="common">Snakehead murrel</name>
    <name type="synonym">Ophicephalus striatus</name>
    <dbReference type="NCBI Taxonomy" id="64152"/>
    <lineage>
        <taxon>Eukaryota</taxon>
        <taxon>Metazoa</taxon>
        <taxon>Chordata</taxon>
        <taxon>Craniata</taxon>
        <taxon>Vertebrata</taxon>
        <taxon>Euteleostomi</taxon>
        <taxon>Actinopterygii</taxon>
        <taxon>Neopterygii</taxon>
        <taxon>Teleostei</taxon>
        <taxon>Neoteleostei</taxon>
        <taxon>Acanthomorphata</taxon>
        <taxon>Anabantaria</taxon>
        <taxon>Anabantiformes</taxon>
        <taxon>Channoidei</taxon>
        <taxon>Channidae</taxon>
        <taxon>Channa</taxon>
    </lineage>
</organism>